<dbReference type="Pfam" id="PF04145">
    <property type="entry name" value="Ctr"/>
    <property type="match status" value="2"/>
</dbReference>
<comment type="similarity">
    <text evidence="1 7">Belongs to the copper transporter (Ctr) (TC 1.A.56) family. SLC31A subfamily.</text>
</comment>
<comment type="subcellular location">
    <subcellularLocation>
        <location evidence="7">Membrane</location>
        <topology evidence="7">Multi-pass membrane protein</topology>
    </subcellularLocation>
</comment>
<dbReference type="Proteomes" id="UP000663760">
    <property type="component" value="Chromosome 1"/>
</dbReference>
<dbReference type="PANTHER" id="PTHR12483:SF117">
    <property type="entry name" value="COPPER TRANSPORTER 3"/>
    <property type="match status" value="1"/>
</dbReference>
<evidence type="ECO:0000256" key="5">
    <source>
        <dbReference type="ARBA" id="ARBA00023008"/>
    </source>
</evidence>
<dbReference type="PANTHER" id="PTHR12483">
    <property type="entry name" value="SOLUTE CARRIER FAMILY 31 COPPER TRANSPORTERS"/>
    <property type="match status" value="1"/>
</dbReference>
<evidence type="ECO:0000256" key="1">
    <source>
        <dbReference type="ARBA" id="ARBA00006921"/>
    </source>
</evidence>
<dbReference type="EMBL" id="LR746264">
    <property type="protein sequence ID" value="CAA7389810.1"/>
    <property type="molecule type" value="Genomic_DNA"/>
</dbReference>
<name>A0A7I8K0A1_SPIIN</name>
<evidence type="ECO:0000313" key="8">
    <source>
        <dbReference type="EMBL" id="CAA7389810.1"/>
    </source>
</evidence>
<dbReference type="AlphaFoldDB" id="A0A7I8K0A1"/>
<evidence type="ECO:0000313" key="9">
    <source>
        <dbReference type="Proteomes" id="UP000663760"/>
    </source>
</evidence>
<protein>
    <recommendedName>
        <fullName evidence="7">Copper transport protein</fullName>
    </recommendedName>
</protein>
<keyword evidence="4 7" id="KW-1133">Transmembrane helix</keyword>
<evidence type="ECO:0000256" key="6">
    <source>
        <dbReference type="ARBA" id="ARBA00023136"/>
    </source>
</evidence>
<dbReference type="GO" id="GO:0005886">
    <property type="term" value="C:plasma membrane"/>
    <property type="evidence" value="ECO:0007669"/>
    <property type="project" value="TreeGrafter"/>
</dbReference>
<keyword evidence="5 7" id="KW-0186">Copper</keyword>
<keyword evidence="2 7" id="KW-0812">Transmembrane</keyword>
<dbReference type="InterPro" id="IPR007274">
    <property type="entry name" value="Cop_transporter"/>
</dbReference>
<keyword evidence="9" id="KW-1185">Reference proteome</keyword>
<keyword evidence="7" id="KW-0406">Ion transport</keyword>
<evidence type="ECO:0000256" key="2">
    <source>
        <dbReference type="ARBA" id="ARBA00022692"/>
    </source>
</evidence>
<sequence>METRYLHMTFFWGRRTEVLFRGWPGARGGMYAVALVFVFFLTFLIQMLSCRRLTELGRRSPLLGGFFRTAVHALQTGLAYLVMLALMSYNVGVLMVAIGGSAAGFLLFQSLVFWARRPGEVSSTKC</sequence>
<organism evidence="8 9">
    <name type="scientific">Spirodela intermedia</name>
    <name type="common">Intermediate duckweed</name>
    <dbReference type="NCBI Taxonomy" id="51605"/>
    <lineage>
        <taxon>Eukaryota</taxon>
        <taxon>Viridiplantae</taxon>
        <taxon>Streptophyta</taxon>
        <taxon>Embryophyta</taxon>
        <taxon>Tracheophyta</taxon>
        <taxon>Spermatophyta</taxon>
        <taxon>Magnoliopsida</taxon>
        <taxon>Liliopsida</taxon>
        <taxon>Araceae</taxon>
        <taxon>Lemnoideae</taxon>
        <taxon>Spirodela</taxon>
    </lineage>
</organism>
<keyword evidence="3 7" id="KW-0187">Copper transport</keyword>
<evidence type="ECO:0000256" key="7">
    <source>
        <dbReference type="RuleBase" id="RU367022"/>
    </source>
</evidence>
<keyword evidence="6 7" id="KW-0472">Membrane</keyword>
<dbReference type="OrthoDB" id="73901at2759"/>
<reference evidence="8" key="1">
    <citation type="submission" date="2020-02" db="EMBL/GenBank/DDBJ databases">
        <authorList>
            <person name="Scholz U."/>
            <person name="Mascher M."/>
            <person name="Fiebig A."/>
        </authorList>
    </citation>
    <scope>NUCLEOTIDE SEQUENCE</scope>
</reference>
<gene>
    <name evidence="8" type="ORF">SI8410_01001781</name>
</gene>
<dbReference type="GO" id="GO:0005375">
    <property type="term" value="F:copper ion transmembrane transporter activity"/>
    <property type="evidence" value="ECO:0007669"/>
    <property type="project" value="UniProtKB-UniRule"/>
</dbReference>
<evidence type="ECO:0000256" key="3">
    <source>
        <dbReference type="ARBA" id="ARBA00022796"/>
    </source>
</evidence>
<evidence type="ECO:0000256" key="4">
    <source>
        <dbReference type="ARBA" id="ARBA00022989"/>
    </source>
</evidence>
<feature type="transmembrane region" description="Helical" evidence="7">
    <location>
        <begin position="62"/>
        <end position="87"/>
    </location>
</feature>
<proteinExistence type="inferred from homology"/>
<keyword evidence="7" id="KW-0813">Transport</keyword>
<feature type="transmembrane region" description="Helical" evidence="7">
    <location>
        <begin position="29"/>
        <end position="50"/>
    </location>
</feature>
<feature type="transmembrane region" description="Helical" evidence="7">
    <location>
        <begin position="93"/>
        <end position="115"/>
    </location>
</feature>
<accession>A0A7I8K0A1</accession>